<sequence>MKGYVALTTVLVILPLLLLTGLDSLYKSMTELIVEKMNYDYQILKSNSETCIEESVYKIKRNPTYTGTFEISKDNWSCMIGIANKIDNPGFKIIIIEASDSNSIKLVVKKELNINVNPFEISNI</sequence>
<dbReference type="EMBL" id="LBPI01000002">
    <property type="protein sequence ID" value="KKP55341.1"/>
    <property type="molecule type" value="Genomic_DNA"/>
</dbReference>
<dbReference type="Proteomes" id="UP000034488">
    <property type="component" value="Unassembled WGS sequence"/>
</dbReference>
<protein>
    <submittedName>
        <fullName evidence="1">Uncharacterized protein</fullName>
    </submittedName>
</protein>
<comment type="caution">
    <text evidence="1">The sequence shown here is derived from an EMBL/GenBank/DDBJ whole genome shotgun (WGS) entry which is preliminary data.</text>
</comment>
<evidence type="ECO:0000313" key="1">
    <source>
        <dbReference type="EMBL" id="KKP55341.1"/>
    </source>
</evidence>
<reference evidence="1 2" key="1">
    <citation type="journal article" date="2015" name="Nature">
        <title>rRNA introns, odd ribosomes, and small enigmatic genomes across a large radiation of phyla.</title>
        <authorList>
            <person name="Brown C.T."/>
            <person name="Hug L.A."/>
            <person name="Thomas B.C."/>
            <person name="Sharon I."/>
            <person name="Castelle C.J."/>
            <person name="Singh A."/>
            <person name="Wilkins M.J."/>
            <person name="Williams K.H."/>
            <person name="Banfield J.F."/>
        </authorList>
    </citation>
    <scope>NUCLEOTIDE SEQUENCE [LARGE SCALE GENOMIC DNA]</scope>
</reference>
<accession>A0A0G0AVG0</accession>
<evidence type="ECO:0000313" key="2">
    <source>
        <dbReference type="Proteomes" id="UP000034488"/>
    </source>
</evidence>
<gene>
    <name evidence="1" type="ORF">UR47_C0002G0058</name>
</gene>
<organism evidence="1 2">
    <name type="scientific">candidate division WS6 bacterium GW2011_GWB1_33_6</name>
    <dbReference type="NCBI Taxonomy" id="1619088"/>
    <lineage>
        <taxon>Bacteria</taxon>
        <taxon>Candidatus Dojkabacteria</taxon>
    </lineage>
</organism>
<name>A0A0G0AVG0_9BACT</name>
<dbReference type="AlphaFoldDB" id="A0A0G0AVG0"/>
<proteinExistence type="predicted"/>